<evidence type="ECO:0000313" key="4">
    <source>
        <dbReference type="Proteomes" id="UP000321638"/>
    </source>
</evidence>
<name>A0A5C8PAV7_9HYPH</name>
<reference evidence="3 4" key="1">
    <citation type="submission" date="2019-06" db="EMBL/GenBank/DDBJ databases">
        <title>New taxonomy in bacterial strain CC-CFT640, isolated from vineyard.</title>
        <authorList>
            <person name="Lin S.-Y."/>
            <person name="Tsai C.-F."/>
            <person name="Young C.-C."/>
        </authorList>
    </citation>
    <scope>NUCLEOTIDE SEQUENCE [LARGE SCALE GENOMIC DNA]</scope>
    <source>
        <strain evidence="3 4">CC-CFT640</strain>
    </source>
</reference>
<gene>
    <name evidence="3" type="ORF">FHP25_32315</name>
</gene>
<dbReference type="Gene3D" id="3.60.21.10">
    <property type="match status" value="1"/>
</dbReference>
<dbReference type="EMBL" id="VDUZ01000051">
    <property type="protein sequence ID" value="TXL70914.1"/>
    <property type="molecule type" value="Genomic_DNA"/>
</dbReference>
<evidence type="ECO:0000256" key="1">
    <source>
        <dbReference type="SAM" id="MobiDB-lite"/>
    </source>
</evidence>
<dbReference type="SUPFAM" id="SSF56300">
    <property type="entry name" value="Metallo-dependent phosphatases"/>
    <property type="match status" value="1"/>
</dbReference>
<evidence type="ECO:0000259" key="2">
    <source>
        <dbReference type="Pfam" id="PF00149"/>
    </source>
</evidence>
<feature type="region of interest" description="Disordered" evidence="1">
    <location>
        <begin position="35"/>
        <end position="55"/>
    </location>
</feature>
<dbReference type="OrthoDB" id="651281at2"/>
<dbReference type="InterPro" id="IPR051918">
    <property type="entry name" value="STPP_CPPED1"/>
</dbReference>
<sequence>MLLGPHASSKCHGQVIRLSCPVHRHACILPTSEAAAAHAPSHRDRPAGQRHRDGIAPRDTHMTRVLVLSDLHLSPTHGFFWNNWTLARDAANAMAPAAVIVTGDLCINGPDSDAEVAFAAAALRRLAPRVLALPGNHDVGDEPPGQDAEQLVDDGRLSRWNTAFGADRWSFDLAGWRLIGVNAQLFGSSLPAEETQQAWLDTALAAAAGRQIALFLHKPLFLEAAGEPEATTSSLNLAPRQTLLATLRDAGGALVVSGHLHQYRDRTVQGLRHVWAPSTAFMPSQSLGGDPRPGMLAIDFAGTTPVIELLRPTGMAELDLATIKGHGRYKFLRDMPPCPPQAA</sequence>
<keyword evidence="4" id="KW-1185">Reference proteome</keyword>
<feature type="compositionally biased region" description="Basic and acidic residues" evidence="1">
    <location>
        <begin position="41"/>
        <end position="55"/>
    </location>
</feature>
<dbReference type="CDD" id="cd00838">
    <property type="entry name" value="MPP_superfamily"/>
    <property type="match status" value="1"/>
</dbReference>
<protein>
    <submittedName>
        <fullName evidence="3">Metallophosphoesterase</fullName>
    </submittedName>
</protein>
<proteinExistence type="predicted"/>
<dbReference type="Pfam" id="PF00149">
    <property type="entry name" value="Metallophos"/>
    <property type="match status" value="1"/>
</dbReference>
<dbReference type="AlphaFoldDB" id="A0A5C8PAV7"/>
<accession>A0A5C8PAV7</accession>
<organism evidence="3 4">
    <name type="scientific">Vineibacter terrae</name>
    <dbReference type="NCBI Taxonomy" id="2586908"/>
    <lineage>
        <taxon>Bacteria</taxon>
        <taxon>Pseudomonadati</taxon>
        <taxon>Pseudomonadota</taxon>
        <taxon>Alphaproteobacteria</taxon>
        <taxon>Hyphomicrobiales</taxon>
        <taxon>Vineibacter</taxon>
    </lineage>
</organism>
<evidence type="ECO:0000313" key="3">
    <source>
        <dbReference type="EMBL" id="TXL70914.1"/>
    </source>
</evidence>
<dbReference type="PANTHER" id="PTHR43143">
    <property type="entry name" value="METALLOPHOSPHOESTERASE, CALCINEURIN SUPERFAMILY"/>
    <property type="match status" value="1"/>
</dbReference>
<dbReference type="InterPro" id="IPR004843">
    <property type="entry name" value="Calcineurin-like_PHP"/>
</dbReference>
<dbReference type="PANTHER" id="PTHR43143:SF1">
    <property type="entry name" value="SERINE_THREONINE-PROTEIN PHOSPHATASE CPPED1"/>
    <property type="match status" value="1"/>
</dbReference>
<comment type="caution">
    <text evidence="3">The sequence shown here is derived from an EMBL/GenBank/DDBJ whole genome shotgun (WGS) entry which is preliminary data.</text>
</comment>
<dbReference type="InterPro" id="IPR029052">
    <property type="entry name" value="Metallo-depent_PP-like"/>
</dbReference>
<dbReference type="GO" id="GO:0016787">
    <property type="term" value="F:hydrolase activity"/>
    <property type="evidence" value="ECO:0007669"/>
    <property type="project" value="InterPro"/>
</dbReference>
<feature type="domain" description="Calcineurin-like phosphoesterase" evidence="2">
    <location>
        <begin position="64"/>
        <end position="263"/>
    </location>
</feature>
<dbReference type="Proteomes" id="UP000321638">
    <property type="component" value="Unassembled WGS sequence"/>
</dbReference>